<protein>
    <recommendedName>
        <fullName evidence="7">CID domain-containing protein</fullName>
    </recommendedName>
</protein>
<proteinExistence type="predicted"/>
<evidence type="ECO:0000256" key="2">
    <source>
        <dbReference type="SAM" id="MobiDB-lite"/>
    </source>
</evidence>
<dbReference type="Gene3D" id="1.25.40.90">
    <property type="match status" value="1"/>
</dbReference>
<dbReference type="SMART" id="SM00582">
    <property type="entry name" value="RPR"/>
    <property type="match status" value="1"/>
</dbReference>
<dbReference type="InterPro" id="IPR047415">
    <property type="entry name" value="Pcf11_CID"/>
</dbReference>
<dbReference type="PANTHER" id="PTHR15921:SF3">
    <property type="entry name" value="PRE-MRNA CLEAVAGE COMPLEX 2 PROTEIN PCF11"/>
    <property type="match status" value="1"/>
</dbReference>
<dbReference type="Pfam" id="PF04818">
    <property type="entry name" value="CID"/>
    <property type="match status" value="1"/>
</dbReference>
<dbReference type="InterPro" id="IPR008942">
    <property type="entry name" value="ENTH_VHS"/>
</dbReference>
<dbReference type="GO" id="GO:0003729">
    <property type="term" value="F:mRNA binding"/>
    <property type="evidence" value="ECO:0007669"/>
    <property type="project" value="InterPro"/>
</dbReference>
<keyword evidence="6" id="KW-1185">Reference proteome</keyword>
<gene>
    <name evidence="5" type="ORF">GOMPHAMPRED_006105</name>
</gene>
<dbReference type="GO" id="GO:0006369">
    <property type="term" value="P:termination of RNA polymerase II transcription"/>
    <property type="evidence" value="ECO:0007669"/>
    <property type="project" value="InterPro"/>
</dbReference>
<evidence type="ECO:0000256" key="1">
    <source>
        <dbReference type="ARBA" id="ARBA00011446"/>
    </source>
</evidence>
<dbReference type="GO" id="GO:0007034">
    <property type="term" value="P:vacuolar transport"/>
    <property type="evidence" value="ECO:0007669"/>
    <property type="project" value="UniProtKB-ARBA"/>
</dbReference>
<dbReference type="EMBL" id="CAJPDQ010000004">
    <property type="protein sequence ID" value="CAF9908225.1"/>
    <property type="molecule type" value="Genomic_DNA"/>
</dbReference>
<dbReference type="GO" id="GO:0031124">
    <property type="term" value="P:mRNA 3'-end processing"/>
    <property type="evidence" value="ECO:0007669"/>
    <property type="project" value="InterPro"/>
</dbReference>
<evidence type="ECO:0000259" key="3">
    <source>
        <dbReference type="PROSITE" id="PS50179"/>
    </source>
</evidence>
<dbReference type="PROSITE" id="PS50179">
    <property type="entry name" value="VHS"/>
    <property type="match status" value="1"/>
</dbReference>
<evidence type="ECO:0000313" key="5">
    <source>
        <dbReference type="EMBL" id="CAF9908225.1"/>
    </source>
</evidence>
<dbReference type="SUPFAM" id="SSF48464">
    <property type="entry name" value="ENTH/VHS domain"/>
    <property type="match status" value="1"/>
</dbReference>
<organism evidence="5 6">
    <name type="scientific">Gomphillus americanus</name>
    <dbReference type="NCBI Taxonomy" id="1940652"/>
    <lineage>
        <taxon>Eukaryota</taxon>
        <taxon>Fungi</taxon>
        <taxon>Dikarya</taxon>
        <taxon>Ascomycota</taxon>
        <taxon>Pezizomycotina</taxon>
        <taxon>Lecanoromycetes</taxon>
        <taxon>OSLEUM clade</taxon>
        <taxon>Ostropomycetidae</taxon>
        <taxon>Ostropales</taxon>
        <taxon>Graphidaceae</taxon>
        <taxon>Gomphilloideae</taxon>
        <taxon>Gomphillus</taxon>
    </lineage>
</organism>
<dbReference type="GO" id="GO:0043130">
    <property type="term" value="F:ubiquitin binding"/>
    <property type="evidence" value="ECO:0007669"/>
    <property type="project" value="InterPro"/>
</dbReference>
<dbReference type="Pfam" id="PF21936">
    <property type="entry name" value="Pcf11_C"/>
    <property type="match status" value="1"/>
</dbReference>
<dbReference type="CDD" id="cd16982">
    <property type="entry name" value="CID_Pcf11"/>
    <property type="match status" value="1"/>
</dbReference>
<evidence type="ECO:0008006" key="7">
    <source>
        <dbReference type="Google" id="ProtNLM"/>
    </source>
</evidence>
<evidence type="ECO:0000259" key="4">
    <source>
        <dbReference type="PROSITE" id="PS51391"/>
    </source>
</evidence>
<dbReference type="FunFam" id="1.25.40.90:FF:000016">
    <property type="entry name" value="mRNA cleavage factor complex component Pcf11"/>
    <property type="match status" value="1"/>
</dbReference>
<dbReference type="GO" id="GO:0005849">
    <property type="term" value="C:mRNA cleavage factor complex"/>
    <property type="evidence" value="ECO:0007669"/>
    <property type="project" value="InterPro"/>
</dbReference>
<comment type="caution">
    <text evidence="5">The sequence shown here is derived from an EMBL/GenBank/DDBJ whole genome shotgun (WGS) entry which is preliminary data.</text>
</comment>
<dbReference type="AlphaFoldDB" id="A0A8H3I9I1"/>
<dbReference type="Pfam" id="PF11526">
    <property type="entry name" value="Pfc11_Clp1_ID"/>
    <property type="match status" value="1"/>
</dbReference>
<dbReference type="InterPro" id="IPR045154">
    <property type="entry name" value="PCF11-like"/>
</dbReference>
<sequence>MATDQLAADEVAEDFRASLADLTTNDRYQINNFTVIARENTEYASEISNALVEHIGKAKPDHKLPALYVLDSIAKNIGSPYTLFLAYRLYSTFMNAYSSVDKPTRRKLDEMLKTWQMPVPNSLDTRPVFPQEITGKMVNALQQSTARATQFEQQQRNEQEMLRRRRMAATTAATSTGWRETPTPPQAFGQYPAPLPQGYPNGQTFSPYPSANQFQPPIPQQQYIPNNTVPQYPPQTSNAVLDILHYDIENLIKGVKEDLILNLNNKDIQIKLKALLDLQEVLRSQQLAPAALQDVRDQVRALQMIQPPRPLPTQTALPLPIPASLPPTPIVPQVASYNAATPMQYVPPIPQIAPPVSSTNLADLLVSMRKNTPALPPQISTPQMSTPVLAIAPVVVPPLPAAENPLFAQLRAAGLLSALTPALPNNVPVVKPPPAQTGPINLADLLKSVAPKPSAPASVPGIERIELTSVSLKICGKRFLATEEGKAEKAKHLDWHFRTNQRLTESAQRGLSRSWYVDELEWIKFRGAGDEAGYGAAEHLEDPSLLGPNSRQDDPRSRYVPVPSDNTLANTPCPICQEKFKVSRNEDLQDFVWMDAIKVGGRIFHASCYAEMKKDGDVTPARTATPDSVLGKRKAESSVDPSPNKMLRESVA</sequence>
<accession>A0A8H3I9I1</accession>
<feature type="region of interest" description="Disordered" evidence="2">
    <location>
        <begin position="539"/>
        <end position="564"/>
    </location>
</feature>
<dbReference type="PROSITE" id="PS51391">
    <property type="entry name" value="CID"/>
    <property type="match status" value="1"/>
</dbReference>
<dbReference type="InterPro" id="IPR054127">
    <property type="entry name" value="Pcf11_C"/>
</dbReference>
<name>A0A8H3I9I1_9LECA</name>
<feature type="domain" description="VHS" evidence="3">
    <location>
        <begin position="17"/>
        <end position="152"/>
    </location>
</feature>
<reference evidence="5" key="1">
    <citation type="submission" date="2021-03" db="EMBL/GenBank/DDBJ databases">
        <authorList>
            <person name="Tagirdzhanova G."/>
        </authorList>
    </citation>
    <scope>NUCLEOTIDE SEQUENCE</scope>
</reference>
<dbReference type="GO" id="GO:0016192">
    <property type="term" value="P:vesicle-mediated transport"/>
    <property type="evidence" value="ECO:0007669"/>
    <property type="project" value="UniProtKB-ARBA"/>
</dbReference>
<dbReference type="Proteomes" id="UP000664169">
    <property type="component" value="Unassembled WGS sequence"/>
</dbReference>
<feature type="region of interest" description="Disordered" evidence="2">
    <location>
        <begin position="616"/>
        <end position="652"/>
    </location>
</feature>
<dbReference type="InterPro" id="IPR021605">
    <property type="entry name" value="Pcf11_Clp1-ID"/>
</dbReference>
<dbReference type="GO" id="GO:0035091">
    <property type="term" value="F:phosphatidylinositol binding"/>
    <property type="evidence" value="ECO:0007669"/>
    <property type="project" value="InterPro"/>
</dbReference>
<dbReference type="InterPro" id="IPR006569">
    <property type="entry name" value="CID_dom"/>
</dbReference>
<dbReference type="GO" id="GO:0005737">
    <property type="term" value="C:cytoplasm"/>
    <property type="evidence" value="ECO:0007669"/>
    <property type="project" value="TreeGrafter"/>
</dbReference>
<comment type="subunit">
    <text evidence="1">Component of the ESCRT-0 complex composed of HSE1 and VPS27.</text>
</comment>
<dbReference type="InterPro" id="IPR002014">
    <property type="entry name" value="VHS_dom"/>
</dbReference>
<dbReference type="GO" id="GO:0000993">
    <property type="term" value="F:RNA polymerase II complex binding"/>
    <property type="evidence" value="ECO:0007669"/>
    <property type="project" value="InterPro"/>
</dbReference>
<evidence type="ECO:0000313" key="6">
    <source>
        <dbReference type="Proteomes" id="UP000664169"/>
    </source>
</evidence>
<dbReference type="PANTHER" id="PTHR15921">
    <property type="entry name" value="PRE-MRNA CLEAVAGE COMPLEX II"/>
    <property type="match status" value="1"/>
</dbReference>
<dbReference type="OrthoDB" id="2129491at2759"/>
<feature type="domain" description="CID" evidence="4">
    <location>
        <begin position="7"/>
        <end position="145"/>
    </location>
</feature>